<dbReference type="SUPFAM" id="SSF101898">
    <property type="entry name" value="NHL repeat"/>
    <property type="match status" value="1"/>
</dbReference>
<protein>
    <recommendedName>
        <fullName evidence="2">DUF6923 domain-containing protein</fullName>
    </recommendedName>
</protein>
<evidence type="ECO:0000313" key="4">
    <source>
        <dbReference type="Proteomes" id="UP001165498"/>
    </source>
</evidence>
<dbReference type="InterPro" id="IPR054215">
    <property type="entry name" value="DUF6923"/>
</dbReference>
<reference evidence="3" key="1">
    <citation type="submission" date="2022-07" db="EMBL/GenBank/DDBJ databases">
        <title>Tahibacter sp., a new gammaproteobacterium isolated from the silt sample collected at pig farm.</title>
        <authorList>
            <person name="Chen H."/>
        </authorList>
    </citation>
    <scope>NUCLEOTIDE SEQUENCE</scope>
    <source>
        <strain evidence="3">P2K</strain>
    </source>
</reference>
<evidence type="ECO:0000256" key="1">
    <source>
        <dbReference type="SAM" id="SignalP"/>
    </source>
</evidence>
<feature type="chain" id="PRO_5046467422" description="DUF6923 domain-containing protein" evidence="1">
    <location>
        <begin position="22"/>
        <end position="305"/>
    </location>
</feature>
<feature type="domain" description="DUF6923" evidence="2">
    <location>
        <begin position="106"/>
        <end position="282"/>
    </location>
</feature>
<evidence type="ECO:0000313" key="3">
    <source>
        <dbReference type="EMBL" id="MCQ4166214.1"/>
    </source>
</evidence>
<gene>
    <name evidence="3" type="ORF">NM961_15950</name>
</gene>
<dbReference type="RefSeq" id="WP_255915406.1">
    <property type="nucleotide sequence ID" value="NZ_JANFQO010000015.1"/>
</dbReference>
<dbReference type="Pfam" id="PF21959">
    <property type="entry name" value="DUF6923"/>
    <property type="match status" value="1"/>
</dbReference>
<evidence type="ECO:0000259" key="2">
    <source>
        <dbReference type="Pfam" id="PF21959"/>
    </source>
</evidence>
<comment type="caution">
    <text evidence="3">The sequence shown here is derived from an EMBL/GenBank/DDBJ whole genome shotgun (WGS) entry which is preliminary data.</text>
</comment>
<organism evidence="3 4">
    <name type="scientific">Tahibacter harae</name>
    <dbReference type="NCBI Taxonomy" id="2963937"/>
    <lineage>
        <taxon>Bacteria</taxon>
        <taxon>Pseudomonadati</taxon>
        <taxon>Pseudomonadota</taxon>
        <taxon>Gammaproteobacteria</taxon>
        <taxon>Lysobacterales</taxon>
        <taxon>Rhodanobacteraceae</taxon>
        <taxon>Tahibacter</taxon>
    </lineage>
</organism>
<name>A0ABT1QVA0_9GAMM</name>
<keyword evidence="1" id="KW-0732">Signal</keyword>
<sequence length="305" mass="31519">MHVLKLAGIILAGLTALPALAADDGTQDCAAWKNSLKREPEWYSQKCLGHAYGALSPKDAQAAAMPKNLGDTTYQFNMRSGGTGGDSLQSFLLPNANTATIIGPQTGNLYGLEYDNVAGRIYAVSDLLQFGELNKTTGVFTPSVTMTGFASGQSITGLAFQTPSSPYYISTSNGTDSQIYTLNPATGVATLVGNTGTPLMIDIAINASGQMYGHDIGTDSIYSINTATGAATLIGATGVAANFAQGIEFDKTTGVLYAWLYEGGGVNRFATIDLATGAATTVATPLAGEYEGATTPVSLQSFSVD</sequence>
<dbReference type="Proteomes" id="UP001165498">
    <property type="component" value="Unassembled WGS sequence"/>
</dbReference>
<accession>A0ABT1QVA0</accession>
<dbReference type="InterPro" id="IPR011042">
    <property type="entry name" value="6-blade_b-propeller_TolB-like"/>
</dbReference>
<keyword evidence="4" id="KW-1185">Reference proteome</keyword>
<proteinExistence type="predicted"/>
<dbReference type="EMBL" id="JANFQO010000015">
    <property type="protein sequence ID" value="MCQ4166214.1"/>
    <property type="molecule type" value="Genomic_DNA"/>
</dbReference>
<dbReference type="Gene3D" id="2.120.10.30">
    <property type="entry name" value="TolB, C-terminal domain"/>
    <property type="match status" value="1"/>
</dbReference>
<feature type="signal peptide" evidence="1">
    <location>
        <begin position="1"/>
        <end position="21"/>
    </location>
</feature>